<proteinExistence type="predicted"/>
<dbReference type="EMBL" id="BAABAS010000004">
    <property type="protein sequence ID" value="GAA4227544.1"/>
    <property type="molecule type" value="Genomic_DNA"/>
</dbReference>
<evidence type="ECO:0000256" key="1">
    <source>
        <dbReference type="ARBA" id="ARBA00022801"/>
    </source>
</evidence>
<dbReference type="RefSeq" id="WP_344891975.1">
    <property type="nucleotide sequence ID" value="NZ_BAABAS010000004.1"/>
</dbReference>
<accession>A0ABP8BVJ7</accession>
<organism evidence="4 5">
    <name type="scientific">Actinomadura meridiana</name>
    <dbReference type="NCBI Taxonomy" id="559626"/>
    <lineage>
        <taxon>Bacteria</taxon>
        <taxon>Bacillati</taxon>
        <taxon>Actinomycetota</taxon>
        <taxon>Actinomycetes</taxon>
        <taxon>Streptosporangiales</taxon>
        <taxon>Thermomonosporaceae</taxon>
        <taxon>Actinomadura</taxon>
    </lineage>
</organism>
<evidence type="ECO:0000313" key="4">
    <source>
        <dbReference type="EMBL" id="GAA4227544.1"/>
    </source>
</evidence>
<dbReference type="InterPro" id="IPR006311">
    <property type="entry name" value="TAT_signal"/>
</dbReference>
<keyword evidence="5" id="KW-1185">Reference proteome</keyword>
<dbReference type="Proteomes" id="UP001501710">
    <property type="component" value="Unassembled WGS sequence"/>
</dbReference>
<keyword evidence="1" id="KW-0378">Hydrolase</keyword>
<dbReference type="PANTHER" id="PTHR10272">
    <property type="entry name" value="PLATELET-ACTIVATING FACTOR ACETYLHYDROLASE"/>
    <property type="match status" value="1"/>
</dbReference>
<dbReference type="Pfam" id="PF03403">
    <property type="entry name" value="PAF-AH_p_II"/>
    <property type="match status" value="2"/>
</dbReference>
<comment type="caution">
    <text evidence="4">The sequence shown here is derived from an EMBL/GenBank/DDBJ whole genome shotgun (WGS) entry which is preliminary data.</text>
</comment>
<dbReference type="SUPFAM" id="SSF53474">
    <property type="entry name" value="alpha/beta-Hydrolases"/>
    <property type="match status" value="1"/>
</dbReference>
<dbReference type="Gene3D" id="3.40.50.1820">
    <property type="entry name" value="alpha/beta hydrolase"/>
    <property type="match status" value="1"/>
</dbReference>
<gene>
    <name evidence="4" type="ORF">GCM10022254_15480</name>
</gene>
<dbReference type="PANTHER" id="PTHR10272:SF0">
    <property type="entry name" value="PLATELET-ACTIVATING FACTOR ACETYLHYDROLASE"/>
    <property type="match status" value="1"/>
</dbReference>
<evidence type="ECO:0000313" key="5">
    <source>
        <dbReference type="Proteomes" id="UP001501710"/>
    </source>
</evidence>
<sequence>MSALTPGPTRRTVLTAAGTAGLLFATTGTAAADRRVRLTLPRPTGPHRIGTTSLHLIDHSRRDPWTSPSTPRELMVSLWYPTRNGGGAKLAPWLPPATMALYRQQTAQDLQTSLDNVDFPQTHARQNGPVDARRRRHPVVLFSPGFRTMRAFGTSLVEDLASHGYVVVTIDHTHEAEIVEFPGRRLELSRQPAKPTDDEYALALRVRRDDTRFVLDTLSARRSLPPGLSASLDLSRVGMFGHSLGGAAAAETMAQDPRILAGVNLDGSVIGPVAKTGLDRPFLLMASAGHGRDNDPTWADFWPRLRGWRRELLLRDSGHQTYTDLAPLAQQLIRRVPMRPEVTAALTNNIGTISANRAIPAQRAYLRAFFDLHLRHRDNHLFSGPSPRYPEIEFIP</sequence>
<keyword evidence="2" id="KW-0442">Lipid degradation</keyword>
<dbReference type="PROSITE" id="PS51318">
    <property type="entry name" value="TAT"/>
    <property type="match status" value="1"/>
</dbReference>
<protein>
    <submittedName>
        <fullName evidence="4">Lipase</fullName>
    </submittedName>
</protein>
<evidence type="ECO:0000256" key="3">
    <source>
        <dbReference type="ARBA" id="ARBA00023098"/>
    </source>
</evidence>
<dbReference type="InterPro" id="IPR029058">
    <property type="entry name" value="AB_hydrolase_fold"/>
</dbReference>
<reference evidence="5" key="1">
    <citation type="journal article" date="2019" name="Int. J. Syst. Evol. Microbiol.">
        <title>The Global Catalogue of Microorganisms (GCM) 10K type strain sequencing project: providing services to taxonomists for standard genome sequencing and annotation.</title>
        <authorList>
            <consortium name="The Broad Institute Genomics Platform"/>
            <consortium name="The Broad Institute Genome Sequencing Center for Infectious Disease"/>
            <person name="Wu L."/>
            <person name="Ma J."/>
        </authorList>
    </citation>
    <scope>NUCLEOTIDE SEQUENCE [LARGE SCALE GENOMIC DNA]</scope>
    <source>
        <strain evidence="5">JCM 17440</strain>
    </source>
</reference>
<keyword evidence="3" id="KW-0443">Lipid metabolism</keyword>
<name>A0ABP8BVJ7_9ACTN</name>
<evidence type="ECO:0000256" key="2">
    <source>
        <dbReference type="ARBA" id="ARBA00022963"/>
    </source>
</evidence>